<evidence type="ECO:0000313" key="3">
    <source>
        <dbReference type="Proteomes" id="UP000320496"/>
    </source>
</evidence>
<sequence>MNDQSTDSDEVFEVTNAEPPAAIEWAVRIGKPLLAAYGYLVGVLALAFVGAQLGNLLDTLLYSVGWLDALPVPTRHVLWCVGALVAAIGLPLGKIRFGGDGSSKRPAPSDGEPQEFASGTVRKSGVLSTATFFGFFGFVCGAAIGMTLVLMWFSIASSPWPPEGWLESFESPRLRTTEHPIHRRPADGIRSTSSHPLLLTVGLAPPLLLGLLGALVGGIAAALGLITEPVPDGSAETGDRES</sequence>
<dbReference type="AlphaFoldDB" id="A0A517Z5B0"/>
<dbReference type="Proteomes" id="UP000320496">
    <property type="component" value="Chromosome"/>
</dbReference>
<feature type="transmembrane region" description="Helical" evidence="1">
    <location>
        <begin position="76"/>
        <end position="95"/>
    </location>
</feature>
<feature type="transmembrane region" description="Helical" evidence="1">
    <location>
        <begin position="132"/>
        <end position="155"/>
    </location>
</feature>
<keyword evidence="1" id="KW-0812">Transmembrane</keyword>
<feature type="transmembrane region" description="Helical" evidence="1">
    <location>
        <begin position="207"/>
        <end position="226"/>
    </location>
</feature>
<organism evidence="2 3">
    <name type="scientific">Maioricimonas rarisocia</name>
    <dbReference type="NCBI Taxonomy" id="2528026"/>
    <lineage>
        <taxon>Bacteria</taxon>
        <taxon>Pseudomonadati</taxon>
        <taxon>Planctomycetota</taxon>
        <taxon>Planctomycetia</taxon>
        <taxon>Planctomycetales</taxon>
        <taxon>Planctomycetaceae</taxon>
        <taxon>Maioricimonas</taxon>
    </lineage>
</organism>
<proteinExistence type="predicted"/>
<protein>
    <submittedName>
        <fullName evidence="2">Uncharacterized protein</fullName>
    </submittedName>
</protein>
<keyword evidence="1" id="KW-0472">Membrane</keyword>
<dbReference type="RefSeq" id="WP_145368661.1">
    <property type="nucleotide sequence ID" value="NZ_CP036275.1"/>
</dbReference>
<evidence type="ECO:0000256" key="1">
    <source>
        <dbReference type="SAM" id="Phobius"/>
    </source>
</evidence>
<evidence type="ECO:0000313" key="2">
    <source>
        <dbReference type="EMBL" id="QDU37666.1"/>
    </source>
</evidence>
<accession>A0A517Z5B0</accession>
<dbReference type="EMBL" id="CP036275">
    <property type="protein sequence ID" value="QDU37666.1"/>
    <property type="molecule type" value="Genomic_DNA"/>
</dbReference>
<name>A0A517Z5B0_9PLAN</name>
<keyword evidence="1" id="KW-1133">Transmembrane helix</keyword>
<keyword evidence="3" id="KW-1185">Reference proteome</keyword>
<dbReference type="KEGG" id="mri:Mal4_19820"/>
<feature type="transmembrane region" description="Helical" evidence="1">
    <location>
        <begin position="34"/>
        <end position="56"/>
    </location>
</feature>
<gene>
    <name evidence="2" type="ORF">Mal4_19820</name>
</gene>
<reference evidence="2 3" key="1">
    <citation type="submission" date="2019-02" db="EMBL/GenBank/DDBJ databases">
        <title>Deep-cultivation of Planctomycetes and their phenomic and genomic characterization uncovers novel biology.</title>
        <authorList>
            <person name="Wiegand S."/>
            <person name="Jogler M."/>
            <person name="Boedeker C."/>
            <person name="Pinto D."/>
            <person name="Vollmers J."/>
            <person name="Rivas-Marin E."/>
            <person name="Kohn T."/>
            <person name="Peeters S.H."/>
            <person name="Heuer A."/>
            <person name="Rast P."/>
            <person name="Oberbeckmann S."/>
            <person name="Bunk B."/>
            <person name="Jeske O."/>
            <person name="Meyerdierks A."/>
            <person name="Storesund J.E."/>
            <person name="Kallscheuer N."/>
            <person name="Luecker S."/>
            <person name="Lage O.M."/>
            <person name="Pohl T."/>
            <person name="Merkel B.J."/>
            <person name="Hornburger P."/>
            <person name="Mueller R.-W."/>
            <person name="Bruemmer F."/>
            <person name="Labrenz M."/>
            <person name="Spormann A.M."/>
            <person name="Op den Camp H."/>
            <person name="Overmann J."/>
            <person name="Amann R."/>
            <person name="Jetten M.S.M."/>
            <person name="Mascher T."/>
            <person name="Medema M.H."/>
            <person name="Devos D.P."/>
            <person name="Kaster A.-K."/>
            <person name="Ovreas L."/>
            <person name="Rohde M."/>
            <person name="Galperin M.Y."/>
            <person name="Jogler C."/>
        </authorList>
    </citation>
    <scope>NUCLEOTIDE SEQUENCE [LARGE SCALE GENOMIC DNA]</scope>
    <source>
        <strain evidence="2 3">Mal4</strain>
    </source>
</reference>